<evidence type="ECO:0000256" key="1">
    <source>
        <dbReference type="SAM" id="MobiDB-lite"/>
    </source>
</evidence>
<dbReference type="OrthoDB" id="422736at2759"/>
<protein>
    <submittedName>
        <fullName evidence="2">Uncharacterized protein</fullName>
    </submittedName>
</protein>
<accession>A0A084B631</accession>
<dbReference type="PANTHER" id="PTHR36587:SF2">
    <property type="entry name" value="EXPRESSION SITE-ASSOCIATED GENE 3 (ESAG3)-LIKE PROTEIN"/>
    <property type="match status" value="1"/>
</dbReference>
<reference evidence="2 3" key="1">
    <citation type="journal article" date="2014" name="BMC Genomics">
        <title>Comparative genome sequencing reveals chemotype-specific gene clusters in the toxigenic black mold Stachybotrys.</title>
        <authorList>
            <person name="Semeiks J."/>
            <person name="Borek D."/>
            <person name="Otwinowski Z."/>
            <person name="Grishin N.V."/>
        </authorList>
    </citation>
    <scope>NUCLEOTIDE SEQUENCE [LARGE SCALE GENOMIC DNA]</scope>
    <source>
        <strain evidence="3">CBS 109288 / IBT 7711</strain>
    </source>
</reference>
<dbReference type="Proteomes" id="UP000028045">
    <property type="component" value="Unassembled WGS sequence"/>
</dbReference>
<keyword evidence="3" id="KW-1185">Reference proteome</keyword>
<dbReference type="CDD" id="cd22997">
    <property type="entry name" value="GT_LH"/>
    <property type="match status" value="1"/>
</dbReference>
<gene>
    <name evidence="2" type="ORF">S7711_04674</name>
</gene>
<feature type="compositionally biased region" description="Basic and acidic residues" evidence="1">
    <location>
        <begin position="44"/>
        <end position="63"/>
    </location>
</feature>
<organism evidence="2 3">
    <name type="scientific">Stachybotrys chartarum (strain CBS 109288 / IBT 7711)</name>
    <name type="common">Toxic black mold</name>
    <name type="synonym">Stilbospora chartarum</name>
    <dbReference type="NCBI Taxonomy" id="1280523"/>
    <lineage>
        <taxon>Eukaryota</taxon>
        <taxon>Fungi</taxon>
        <taxon>Dikarya</taxon>
        <taxon>Ascomycota</taxon>
        <taxon>Pezizomycotina</taxon>
        <taxon>Sordariomycetes</taxon>
        <taxon>Hypocreomycetidae</taxon>
        <taxon>Hypocreales</taxon>
        <taxon>Stachybotryaceae</taxon>
        <taxon>Stachybotrys</taxon>
    </lineage>
</organism>
<evidence type="ECO:0000313" key="2">
    <source>
        <dbReference type="EMBL" id="KEY73010.1"/>
    </source>
</evidence>
<dbReference type="EMBL" id="KL647944">
    <property type="protein sequence ID" value="KEY73010.1"/>
    <property type="molecule type" value="Genomic_DNA"/>
</dbReference>
<sequence>MSASSRKMLRSTRAKLLLVVGLVGIYLLASMQAANFTQQPQDPVLDHDESTSSRHDIDPEKTPAGDRRFVVVVPADDPNPDLCKVVTSAIALGYPSPVVLNWGKDFNKHGKDFGSSHLGKITGTLEYLEEMTRSDADDGDRLSDDDLVLVVDAYDVWFQLPPEVMLRRYHAQNQEADRRLEAQWPGSSPVEQTMRQSIIVSTQKRCWPTPKDSPSRLHCHALPESPLRRDLYGPGTDTRSLLNPWHDYRPRFLNSGTILGPAGDMRRYFRRVKEKMDRTLAANGGRLASDQGVFAEVLGEQEIWRTWRRDRAYNSSSGVSPEEAVMMAGADFEFGVGLDYSQEMSLPTNYEEHDGQFVLLKDEDRIEQLSHRLGISPKRLSGVPSDLALAHNPLRDVAAAGEAVGGWDAMPVYADFFTTAVPVILHHNAYRLGRKYRRTQWWSQTWFFPHLRALLELRLNARGEAPRPLATLPARGGGSLTYWAPASDATKKHPRVFEADEVAGGQGLAELEFGELCRWPTEDEGSWRHWYDEVFRDGKGPI</sequence>
<dbReference type="AlphaFoldDB" id="A0A084B631"/>
<evidence type="ECO:0000313" key="3">
    <source>
        <dbReference type="Proteomes" id="UP000028045"/>
    </source>
</evidence>
<proteinExistence type="predicted"/>
<dbReference type="HOGENOM" id="CLU_020425_1_0_1"/>
<dbReference type="PANTHER" id="PTHR36587">
    <property type="entry name" value="EXPRESSION SITE-ASSOCIATED GENE 3 (ESAG3)-LIKE PROTEIN"/>
    <property type="match status" value="1"/>
</dbReference>
<name>A0A084B631_STACB</name>
<feature type="region of interest" description="Disordered" evidence="1">
    <location>
        <begin position="39"/>
        <end position="63"/>
    </location>
</feature>